<dbReference type="Gene3D" id="3.20.20.190">
    <property type="entry name" value="Phosphatidylinositol (PI) phosphodiesterase"/>
    <property type="match status" value="1"/>
</dbReference>
<sequence length="252" mass="28336">MTLFEEIAQSRGKQLLVGGHRGHLSRVRENTLENFAEVAGLGLSHIEIDVQLSKDQVAMVYHDLDLGERSPLQGRVADYTAAELKAAFSINTLDECLAWCRKRELPAALEIKCELLQMAPTMPRLAEEIARSVEAHDFAEYSFIFGTDYRTLRQIKRLLPAVHLGLIVPFVPADPVRLMEEMEAEIYLCYIDNLCPDLVAQLHRAGYLVDGSVINSEGRLRQALALGVDLIESDHPEEMLPLCRQLEAQTNR</sequence>
<evidence type="ECO:0000313" key="5">
    <source>
        <dbReference type="Proteomes" id="UP000474718"/>
    </source>
</evidence>
<dbReference type="GO" id="GO:0006629">
    <property type="term" value="P:lipid metabolic process"/>
    <property type="evidence" value="ECO:0007669"/>
    <property type="project" value="InterPro"/>
</dbReference>
<gene>
    <name evidence="2" type="ORF">GT747_04885</name>
    <name evidence="3" type="ORF">SAMN05444424_1549</name>
</gene>
<dbReference type="PANTHER" id="PTHR46211:SF14">
    <property type="entry name" value="GLYCEROPHOSPHODIESTER PHOSPHODIESTERASE"/>
    <property type="match status" value="1"/>
</dbReference>
<dbReference type="PROSITE" id="PS51704">
    <property type="entry name" value="GP_PDE"/>
    <property type="match status" value="1"/>
</dbReference>
<dbReference type="GO" id="GO:0008081">
    <property type="term" value="F:phosphoric diester hydrolase activity"/>
    <property type="evidence" value="ECO:0007669"/>
    <property type="project" value="InterPro"/>
</dbReference>
<proteinExistence type="predicted"/>
<organism evidence="3 4">
    <name type="scientific">Bittarella massiliensis</name>
    <name type="common">ex Durand et al. 2017</name>
    <dbReference type="NCBI Taxonomy" id="1720313"/>
    <lineage>
        <taxon>Bacteria</taxon>
        <taxon>Bacillati</taxon>
        <taxon>Bacillota</taxon>
        <taxon>Clostridia</taxon>
        <taxon>Eubacteriales</taxon>
        <taxon>Oscillospiraceae</taxon>
        <taxon>Bittarella (ex Durand et al. 2017)</taxon>
    </lineage>
</organism>
<protein>
    <submittedName>
        <fullName evidence="2">Glycerophosphodiester phosphodiesterase</fullName>
    </submittedName>
    <submittedName>
        <fullName evidence="3">Glycerophosphoryl diester phosphodiesterase</fullName>
    </submittedName>
</protein>
<accession>A0AAQ1MD93</accession>
<dbReference type="InterPro" id="IPR030395">
    <property type="entry name" value="GP_PDE_dom"/>
</dbReference>
<dbReference type="PANTHER" id="PTHR46211">
    <property type="entry name" value="GLYCEROPHOSPHORYL DIESTER PHOSPHODIESTERASE"/>
    <property type="match status" value="1"/>
</dbReference>
<evidence type="ECO:0000313" key="2">
    <source>
        <dbReference type="EMBL" id="MZL69104.1"/>
    </source>
</evidence>
<dbReference type="Proteomes" id="UP000474718">
    <property type="component" value="Unassembled WGS sequence"/>
</dbReference>
<name>A0AAQ1MD93_9FIRM</name>
<dbReference type="SUPFAM" id="SSF51695">
    <property type="entry name" value="PLC-like phosphodiesterases"/>
    <property type="match status" value="1"/>
</dbReference>
<dbReference type="InterPro" id="IPR017946">
    <property type="entry name" value="PLC-like_Pdiesterase_TIM-brl"/>
</dbReference>
<feature type="domain" description="GP-PDE" evidence="1">
    <location>
        <begin position="15"/>
        <end position="243"/>
    </location>
</feature>
<evidence type="ECO:0000313" key="3">
    <source>
        <dbReference type="EMBL" id="SHG12209.1"/>
    </source>
</evidence>
<dbReference type="EMBL" id="FQVY01000002">
    <property type="protein sequence ID" value="SHG12209.1"/>
    <property type="molecule type" value="Genomic_DNA"/>
</dbReference>
<dbReference type="AlphaFoldDB" id="A0AAQ1MD93"/>
<keyword evidence="5" id="KW-1185">Reference proteome</keyword>
<evidence type="ECO:0000313" key="4">
    <source>
        <dbReference type="Proteomes" id="UP000184089"/>
    </source>
</evidence>
<comment type="caution">
    <text evidence="3">The sequence shown here is derived from an EMBL/GenBank/DDBJ whole genome shotgun (WGS) entry which is preliminary data.</text>
</comment>
<reference evidence="2 5" key="3">
    <citation type="journal article" date="2019" name="Nat. Med.">
        <title>A library of human gut bacterial isolates paired with longitudinal multiomics data enables mechanistic microbiome research.</title>
        <authorList>
            <person name="Poyet M."/>
            <person name="Groussin M."/>
            <person name="Gibbons S.M."/>
            <person name="Avila-Pacheco J."/>
            <person name="Jiang X."/>
            <person name="Kearney S.M."/>
            <person name="Perrotta A.R."/>
            <person name="Berdy B."/>
            <person name="Zhao S."/>
            <person name="Lieberman T.D."/>
            <person name="Swanson P.K."/>
            <person name="Smith M."/>
            <person name="Roesemann S."/>
            <person name="Alexander J.E."/>
            <person name="Rich S.A."/>
            <person name="Livny J."/>
            <person name="Vlamakis H."/>
            <person name="Clish C."/>
            <person name="Bullock K."/>
            <person name="Deik A."/>
            <person name="Scott J."/>
            <person name="Pierce K.A."/>
            <person name="Xavier R.J."/>
            <person name="Alm E.J."/>
        </authorList>
    </citation>
    <scope>NUCLEOTIDE SEQUENCE [LARGE SCALE GENOMIC DNA]</scope>
    <source>
        <strain evidence="2 5">BIOML-A2</strain>
    </source>
</reference>
<dbReference type="RefSeq" id="WP_021658016.1">
    <property type="nucleotide sequence ID" value="NZ_FQVY01000002.1"/>
</dbReference>
<dbReference type="EMBL" id="WWVX01000002">
    <property type="protein sequence ID" value="MZL69104.1"/>
    <property type="molecule type" value="Genomic_DNA"/>
</dbReference>
<dbReference type="Pfam" id="PF03009">
    <property type="entry name" value="GDPD"/>
    <property type="match status" value="1"/>
</dbReference>
<reference evidence="3" key="1">
    <citation type="submission" date="2016-11" db="EMBL/GenBank/DDBJ databases">
        <authorList>
            <person name="Varghese N."/>
            <person name="Submissions S."/>
        </authorList>
    </citation>
    <scope>NUCLEOTIDE SEQUENCE</scope>
    <source>
        <strain evidence="3">DSM 4029</strain>
    </source>
</reference>
<evidence type="ECO:0000259" key="1">
    <source>
        <dbReference type="PROSITE" id="PS51704"/>
    </source>
</evidence>
<reference evidence="4" key="2">
    <citation type="submission" date="2016-11" db="EMBL/GenBank/DDBJ databases">
        <authorList>
            <person name="Jaros S."/>
            <person name="Januszkiewicz K."/>
            <person name="Wedrychowicz H."/>
        </authorList>
    </citation>
    <scope>NUCLEOTIDE SEQUENCE [LARGE SCALE GENOMIC DNA]</scope>
    <source>
        <strain evidence="4">DSM 4029</strain>
    </source>
</reference>
<dbReference type="Proteomes" id="UP000184089">
    <property type="component" value="Unassembled WGS sequence"/>
</dbReference>